<feature type="transmembrane region" description="Helical" evidence="7">
    <location>
        <begin position="96"/>
        <end position="115"/>
    </location>
</feature>
<dbReference type="InterPro" id="IPR000620">
    <property type="entry name" value="EamA_dom"/>
</dbReference>
<reference evidence="10" key="1">
    <citation type="journal article" date="2019" name="Int. J. Syst. Evol. Microbiol.">
        <title>The Global Catalogue of Microorganisms (GCM) 10K type strain sequencing project: providing services to taxonomists for standard genome sequencing and annotation.</title>
        <authorList>
            <consortium name="The Broad Institute Genomics Platform"/>
            <consortium name="The Broad Institute Genome Sequencing Center for Infectious Disease"/>
            <person name="Wu L."/>
            <person name="Ma J."/>
        </authorList>
    </citation>
    <scope>NUCLEOTIDE SEQUENCE [LARGE SCALE GENOMIC DNA]</scope>
    <source>
        <strain evidence="10">CGMCC 1.16305</strain>
    </source>
</reference>
<evidence type="ECO:0000313" key="10">
    <source>
        <dbReference type="Proteomes" id="UP001596505"/>
    </source>
</evidence>
<dbReference type="SUPFAM" id="SSF103481">
    <property type="entry name" value="Multidrug resistance efflux transporter EmrE"/>
    <property type="match status" value="2"/>
</dbReference>
<feature type="transmembrane region" description="Helical" evidence="7">
    <location>
        <begin position="39"/>
        <end position="56"/>
    </location>
</feature>
<dbReference type="RefSeq" id="WP_380965208.1">
    <property type="nucleotide sequence ID" value="NZ_JBHTCO010000005.1"/>
</dbReference>
<keyword evidence="3" id="KW-1003">Cell membrane</keyword>
<keyword evidence="6 7" id="KW-0472">Membrane</keyword>
<evidence type="ECO:0000256" key="3">
    <source>
        <dbReference type="ARBA" id="ARBA00022475"/>
    </source>
</evidence>
<dbReference type="InterPro" id="IPR051258">
    <property type="entry name" value="Diverse_Substrate_Transporter"/>
</dbReference>
<name>A0ABW2PUE3_9BACL</name>
<evidence type="ECO:0000259" key="8">
    <source>
        <dbReference type="Pfam" id="PF00892"/>
    </source>
</evidence>
<keyword evidence="4 7" id="KW-0812">Transmembrane</keyword>
<evidence type="ECO:0000256" key="4">
    <source>
        <dbReference type="ARBA" id="ARBA00022692"/>
    </source>
</evidence>
<feature type="transmembrane region" description="Helical" evidence="7">
    <location>
        <begin position="176"/>
        <end position="194"/>
    </location>
</feature>
<evidence type="ECO:0000256" key="7">
    <source>
        <dbReference type="SAM" id="Phobius"/>
    </source>
</evidence>
<feature type="domain" description="EamA" evidence="8">
    <location>
        <begin position="11"/>
        <end position="138"/>
    </location>
</feature>
<evidence type="ECO:0000256" key="5">
    <source>
        <dbReference type="ARBA" id="ARBA00022989"/>
    </source>
</evidence>
<organism evidence="9 10">
    <name type="scientific">Scopulibacillus cellulosilyticus</name>
    <dbReference type="NCBI Taxonomy" id="2665665"/>
    <lineage>
        <taxon>Bacteria</taxon>
        <taxon>Bacillati</taxon>
        <taxon>Bacillota</taxon>
        <taxon>Bacilli</taxon>
        <taxon>Bacillales</taxon>
        <taxon>Sporolactobacillaceae</taxon>
        <taxon>Scopulibacillus</taxon>
    </lineage>
</organism>
<comment type="caution">
    <text evidence="9">The sequence shown here is derived from an EMBL/GenBank/DDBJ whole genome shotgun (WGS) entry which is preliminary data.</text>
</comment>
<dbReference type="InterPro" id="IPR037185">
    <property type="entry name" value="EmrE-like"/>
</dbReference>
<dbReference type="Pfam" id="PF00892">
    <property type="entry name" value="EamA"/>
    <property type="match status" value="2"/>
</dbReference>
<keyword evidence="10" id="KW-1185">Reference proteome</keyword>
<proteinExistence type="inferred from homology"/>
<protein>
    <submittedName>
        <fullName evidence="9">DMT family transporter</fullName>
    </submittedName>
</protein>
<feature type="transmembrane region" description="Helical" evidence="7">
    <location>
        <begin position="214"/>
        <end position="232"/>
    </location>
</feature>
<comment type="similarity">
    <text evidence="2">Belongs to the EamA transporter family.</text>
</comment>
<dbReference type="Proteomes" id="UP001596505">
    <property type="component" value="Unassembled WGS sequence"/>
</dbReference>
<accession>A0ABW2PUE3</accession>
<feature type="transmembrane region" description="Helical" evidence="7">
    <location>
        <begin position="150"/>
        <end position="169"/>
    </location>
</feature>
<feature type="transmembrane region" description="Helical" evidence="7">
    <location>
        <begin position="12"/>
        <end position="33"/>
    </location>
</feature>
<evidence type="ECO:0000313" key="9">
    <source>
        <dbReference type="EMBL" id="MFC7392799.1"/>
    </source>
</evidence>
<comment type="subcellular location">
    <subcellularLocation>
        <location evidence="1">Cell membrane</location>
        <topology evidence="1">Multi-pass membrane protein</topology>
    </subcellularLocation>
</comment>
<sequence>MKKSFAADGGLLFVAFIWGSTFIVVQNAISTLVPLAYNAWRFLFGAIFLILWVVIFKKDAKFSIPLVLSGALLGVFLFVGYTFQTVGLLYTTSSKAAFITGLSVILVPLFSYFILKIKPAASVASGACLAAIGLYLLTMTGPLKLNAGDGLVFICAAAFGLHIIFTAKVTNQYSTLLLTIVQLLTVSILSFISGTFINGPEKIFNFHALGRPDVLFSCLFTAFFATSMAFLLQTALQKFTTPSHVGLIFIMEPVFAAITSAVWEHEYMSYTGAIGCLLILLGMGLSEWRPKKHKKSHKTSSY</sequence>
<feature type="transmembrane region" description="Helical" evidence="7">
    <location>
        <begin position="63"/>
        <end position="84"/>
    </location>
</feature>
<evidence type="ECO:0000256" key="2">
    <source>
        <dbReference type="ARBA" id="ARBA00007362"/>
    </source>
</evidence>
<dbReference type="EMBL" id="JBHTCO010000005">
    <property type="protein sequence ID" value="MFC7392799.1"/>
    <property type="molecule type" value="Genomic_DNA"/>
</dbReference>
<evidence type="ECO:0000256" key="1">
    <source>
        <dbReference type="ARBA" id="ARBA00004651"/>
    </source>
</evidence>
<feature type="transmembrane region" description="Helical" evidence="7">
    <location>
        <begin position="269"/>
        <end position="288"/>
    </location>
</feature>
<evidence type="ECO:0000256" key="6">
    <source>
        <dbReference type="ARBA" id="ARBA00023136"/>
    </source>
</evidence>
<feature type="domain" description="EamA" evidence="8">
    <location>
        <begin position="148"/>
        <end position="285"/>
    </location>
</feature>
<feature type="transmembrane region" description="Helical" evidence="7">
    <location>
        <begin position="244"/>
        <end position="263"/>
    </location>
</feature>
<dbReference type="PANTHER" id="PTHR42920:SF5">
    <property type="entry name" value="EAMA DOMAIN-CONTAINING PROTEIN"/>
    <property type="match status" value="1"/>
</dbReference>
<keyword evidence="5 7" id="KW-1133">Transmembrane helix</keyword>
<feature type="transmembrane region" description="Helical" evidence="7">
    <location>
        <begin position="120"/>
        <end position="138"/>
    </location>
</feature>
<dbReference type="PANTHER" id="PTHR42920">
    <property type="entry name" value="OS03G0707200 PROTEIN-RELATED"/>
    <property type="match status" value="1"/>
</dbReference>
<gene>
    <name evidence="9" type="ORF">ACFQRG_07340</name>
</gene>